<accession>A0A8H3ESS9</accession>
<protein>
    <submittedName>
        <fullName evidence="6">Uncharacterized protein</fullName>
    </submittedName>
</protein>
<evidence type="ECO:0000259" key="5">
    <source>
        <dbReference type="Pfam" id="PF21048"/>
    </source>
</evidence>
<feature type="compositionally biased region" description="Acidic residues" evidence="2">
    <location>
        <begin position="1"/>
        <end position="18"/>
    </location>
</feature>
<evidence type="ECO:0000313" key="6">
    <source>
        <dbReference type="EMBL" id="CAF9911989.1"/>
    </source>
</evidence>
<feature type="domain" description="Rad26-like helical repeats" evidence="3">
    <location>
        <begin position="526"/>
        <end position="727"/>
    </location>
</feature>
<dbReference type="AlphaFoldDB" id="A0A8H3ESS9"/>
<sequence length="806" mass="89452">MDDQAGEDDDYSDDDLDALPDHAFHQLQENAIQSTQQPSLSAQVQLPTIEQSTGLAGGLGRLSVRGPASHTANQHAFLAPSSDYGDFDEDMLDGEIFDAAEEPTLSARHEAGAGGKTPGEYSQREQWRVQRYGADQRKSGPIEAQQRVNQQGAVGVPWPDGNHFGDPSATDQGGRVAYSVNQNHTGPPSQGSADVNALQAQVHRLLEERGALQHAIQNANDNAYSKAGEIAIVRANATKVEKEFESRTVALQKLHADEAARQKIEVEKARAELQKIATEKDFLENDLAEGTKQIRNLQKAIKKGDDKSSELKARGKENQPITPKKNKASAYADGFDDEELQPTSPSKLVIRSKANTPKAGAKRKRKPTEASPVKPLKLTQPIQNDSFQEATQPQRSDVQSANDQLPRPAPVRQDQKFKLTQRLLDHRYTTDEPRTFERLAAFSFPSNQERALSTILLDKLSTLSLNTGSDTFAAALGLILISLWSQCMEEKYHQPVHLLVDLVNFILVLNPIKTAPDLTNDLMSLIQTTADVILVPRCKKESPRKDRADISCIECLQVMQTMADDCSCDAEEIVRFWRTMRFDFIMMLLNFINPLDEITIMLSMLHTSILDQSFAMIIPPNNGQQDASEAHVIDNLSHLLINTPRTSPGEEPPDAAELCEVRLQVLSLIEAMCNTLHGSEALAKHRLVIGHLVRVMNDELDRVYDYQYGYDQRITLVNTSTRLLYHLTSNYAHLVDMQARLSVVPGGEKKFLIALTRLAFSEGGFYEQGIEDDVVDCAHQMLEARVSPEEAEQLVEAFSSAPVSRK</sequence>
<feature type="compositionally biased region" description="Polar residues" evidence="2">
    <location>
        <begin position="380"/>
        <end position="403"/>
    </location>
</feature>
<feature type="domain" description="Rad26-like C-terminal" evidence="4">
    <location>
        <begin position="736"/>
        <end position="798"/>
    </location>
</feature>
<feature type="region of interest" description="Disordered" evidence="2">
    <location>
        <begin position="300"/>
        <end position="414"/>
    </location>
</feature>
<keyword evidence="1" id="KW-0175">Coiled coil</keyword>
<organism evidence="6 7">
    <name type="scientific">Imshaugia aleurites</name>
    <dbReference type="NCBI Taxonomy" id="172621"/>
    <lineage>
        <taxon>Eukaryota</taxon>
        <taxon>Fungi</taxon>
        <taxon>Dikarya</taxon>
        <taxon>Ascomycota</taxon>
        <taxon>Pezizomycotina</taxon>
        <taxon>Lecanoromycetes</taxon>
        <taxon>OSLEUM clade</taxon>
        <taxon>Lecanoromycetidae</taxon>
        <taxon>Lecanorales</taxon>
        <taxon>Lecanorineae</taxon>
        <taxon>Parmeliaceae</taxon>
        <taxon>Imshaugia</taxon>
    </lineage>
</organism>
<feature type="region of interest" description="Disordered" evidence="2">
    <location>
        <begin position="1"/>
        <end position="23"/>
    </location>
</feature>
<evidence type="ECO:0000256" key="1">
    <source>
        <dbReference type="SAM" id="Coils"/>
    </source>
</evidence>
<dbReference type="EMBL" id="CAJPDT010000009">
    <property type="protein sequence ID" value="CAF9911989.1"/>
    <property type="molecule type" value="Genomic_DNA"/>
</dbReference>
<reference evidence="6" key="1">
    <citation type="submission" date="2021-03" db="EMBL/GenBank/DDBJ databases">
        <authorList>
            <person name="Tagirdzhanova G."/>
        </authorList>
    </citation>
    <scope>NUCLEOTIDE SEQUENCE</scope>
</reference>
<dbReference type="InterPro" id="IPR048379">
    <property type="entry name" value="Rad26-like_C"/>
</dbReference>
<evidence type="ECO:0000259" key="3">
    <source>
        <dbReference type="Pfam" id="PF12331"/>
    </source>
</evidence>
<evidence type="ECO:0000259" key="4">
    <source>
        <dbReference type="Pfam" id="PF21046"/>
    </source>
</evidence>
<feature type="coiled-coil region" evidence="1">
    <location>
        <begin position="195"/>
        <end position="222"/>
    </location>
</feature>
<dbReference type="Pfam" id="PF21046">
    <property type="entry name" value="Rad26-like_C"/>
    <property type="match status" value="1"/>
</dbReference>
<proteinExistence type="predicted"/>
<dbReference type="Pfam" id="PF21048">
    <property type="entry name" value="Rad26-like_N"/>
    <property type="match status" value="1"/>
</dbReference>
<dbReference type="OrthoDB" id="5245063at2759"/>
<dbReference type="InterPro" id="IPR048380">
    <property type="entry name" value="Rad26-like_N"/>
</dbReference>
<evidence type="ECO:0000313" key="7">
    <source>
        <dbReference type="Proteomes" id="UP000664534"/>
    </source>
</evidence>
<keyword evidence="7" id="KW-1185">Reference proteome</keyword>
<feature type="compositionally biased region" description="Basic and acidic residues" evidence="2">
    <location>
        <begin position="302"/>
        <end position="317"/>
    </location>
</feature>
<dbReference type="Pfam" id="PF12331">
    <property type="entry name" value="Rad26-like_helical_rpts"/>
    <property type="match status" value="1"/>
</dbReference>
<comment type="caution">
    <text evidence="6">The sequence shown here is derived from an EMBL/GenBank/DDBJ whole genome shotgun (WGS) entry which is preliminary data.</text>
</comment>
<dbReference type="Proteomes" id="UP000664534">
    <property type="component" value="Unassembled WGS sequence"/>
</dbReference>
<evidence type="ECO:0000256" key="2">
    <source>
        <dbReference type="SAM" id="MobiDB-lite"/>
    </source>
</evidence>
<gene>
    <name evidence="6" type="ORF">IMSHALPRED_010669</name>
</gene>
<feature type="domain" description="Rad26-like N-terminal" evidence="5">
    <location>
        <begin position="421"/>
        <end position="464"/>
    </location>
</feature>
<name>A0A8H3ESS9_9LECA</name>
<dbReference type="InterPro" id="IPR022093">
    <property type="entry name" value="Rad26-like_helical"/>
</dbReference>